<evidence type="ECO:0008006" key="5">
    <source>
        <dbReference type="Google" id="ProtNLM"/>
    </source>
</evidence>
<keyword evidence="4" id="KW-1185">Reference proteome</keyword>
<feature type="chain" id="PRO_5011605367" description="DUF3108 domain-containing protein" evidence="2">
    <location>
        <begin position="24"/>
        <end position="242"/>
    </location>
</feature>
<accession>A0A1H8E8Q3</accession>
<dbReference type="RefSeq" id="WP_091299885.1">
    <property type="nucleotide sequence ID" value="NZ_FOCE01000003.1"/>
</dbReference>
<dbReference type="Proteomes" id="UP000198761">
    <property type="component" value="Unassembled WGS sequence"/>
</dbReference>
<dbReference type="OrthoDB" id="7844015at2"/>
<dbReference type="InterPro" id="IPR021457">
    <property type="entry name" value="DUF3108"/>
</dbReference>
<dbReference type="AlphaFoldDB" id="A0A1H8E8Q3"/>
<organism evidence="3 4">
    <name type="scientific">Gemmobacter aquatilis</name>
    <dbReference type="NCBI Taxonomy" id="933059"/>
    <lineage>
        <taxon>Bacteria</taxon>
        <taxon>Pseudomonadati</taxon>
        <taxon>Pseudomonadota</taxon>
        <taxon>Alphaproteobacteria</taxon>
        <taxon>Rhodobacterales</taxon>
        <taxon>Paracoccaceae</taxon>
        <taxon>Gemmobacter</taxon>
    </lineage>
</organism>
<feature type="signal peptide" evidence="2">
    <location>
        <begin position="1"/>
        <end position="23"/>
    </location>
</feature>
<keyword evidence="2" id="KW-0732">Signal</keyword>
<proteinExistence type="predicted"/>
<gene>
    <name evidence="3" type="ORF">SAMN04488103_103242</name>
</gene>
<dbReference type="EMBL" id="FOCE01000003">
    <property type="protein sequence ID" value="SEN15504.1"/>
    <property type="molecule type" value="Genomic_DNA"/>
</dbReference>
<reference evidence="3 4" key="1">
    <citation type="submission" date="2016-10" db="EMBL/GenBank/DDBJ databases">
        <authorList>
            <person name="de Groot N.N."/>
        </authorList>
    </citation>
    <scope>NUCLEOTIDE SEQUENCE [LARGE SCALE GENOMIC DNA]</scope>
    <source>
        <strain evidence="3 4">DSM 3857</strain>
    </source>
</reference>
<dbReference type="STRING" id="933059.SAMN04488103_103242"/>
<dbReference type="Pfam" id="PF11306">
    <property type="entry name" value="DUF3108"/>
    <property type="match status" value="1"/>
</dbReference>
<evidence type="ECO:0000313" key="4">
    <source>
        <dbReference type="Proteomes" id="UP000198761"/>
    </source>
</evidence>
<name>A0A1H8E8Q3_9RHOB</name>
<evidence type="ECO:0000313" key="3">
    <source>
        <dbReference type="EMBL" id="SEN15504.1"/>
    </source>
</evidence>
<sequence length="242" mass="25626">MKMNSRLAAALVGFGLSAAPVTAAAEEARFDFVLAGLTAGTLSWSGSGAPGGSYSVTGRLKTSGMAALLKKVSYDATASGIISVDGRYQPASYSEDADTGRRQSQSQISYANGVPTVTRSQPERKARPYDISPADQGGKVDPLTAMFATLRDVAPGEECNRSLQIFDGRRASQVTTGTPQAQGNKVTCTGEYRRIAGFSADDMAEKTRFPFTLTYAPGPDGKMRVVEVAMDSLYGKARLVRQ</sequence>
<protein>
    <recommendedName>
        <fullName evidence="5">DUF3108 domain-containing protein</fullName>
    </recommendedName>
</protein>
<feature type="compositionally biased region" description="Polar residues" evidence="1">
    <location>
        <begin position="102"/>
        <end position="120"/>
    </location>
</feature>
<evidence type="ECO:0000256" key="1">
    <source>
        <dbReference type="SAM" id="MobiDB-lite"/>
    </source>
</evidence>
<feature type="region of interest" description="Disordered" evidence="1">
    <location>
        <begin position="92"/>
        <end position="137"/>
    </location>
</feature>
<evidence type="ECO:0000256" key="2">
    <source>
        <dbReference type="SAM" id="SignalP"/>
    </source>
</evidence>